<protein>
    <submittedName>
        <fullName evidence="1">Uncharacterized protein</fullName>
    </submittedName>
</protein>
<name>A0AA86YSI0_PROST</name>
<dbReference type="Proteomes" id="UP000004506">
    <property type="component" value="Unassembled WGS sequence"/>
</dbReference>
<comment type="caution">
    <text evidence="1">The sequence shown here is derived from an EMBL/GenBank/DDBJ whole genome shotgun (WGS) entry which is preliminary data.</text>
</comment>
<gene>
    <name evidence="1" type="ORF">PROSTU_04426</name>
</gene>
<dbReference type="AlphaFoldDB" id="A0AA86YSI0"/>
<dbReference type="EMBL" id="ABJD02000117">
    <property type="protein sequence ID" value="EDU57649.1"/>
    <property type="molecule type" value="Genomic_DNA"/>
</dbReference>
<organism evidence="1 2">
    <name type="scientific">Providencia stuartii ATCC 25827</name>
    <dbReference type="NCBI Taxonomy" id="471874"/>
    <lineage>
        <taxon>Bacteria</taxon>
        <taxon>Pseudomonadati</taxon>
        <taxon>Pseudomonadota</taxon>
        <taxon>Gammaproteobacteria</taxon>
        <taxon>Enterobacterales</taxon>
        <taxon>Morganellaceae</taxon>
        <taxon>Providencia</taxon>
    </lineage>
</organism>
<accession>A0AA86YSI0</accession>
<reference evidence="2" key="1">
    <citation type="submission" date="2008-04" db="EMBL/GenBank/DDBJ databases">
        <title>Draft genome sequence of Providencia stuartii (ATCC 25827).</title>
        <authorList>
            <person name="Sudarsanam P."/>
            <person name="Ley R."/>
            <person name="Guruge J."/>
            <person name="Turnbaugh P.J."/>
            <person name="Mahowald M."/>
            <person name="Liep D."/>
            <person name="Gordon J."/>
        </authorList>
    </citation>
    <scope>NUCLEOTIDE SEQUENCE [LARGE SCALE GENOMIC DNA]</scope>
    <source>
        <strain evidence="2">ATCC 25827</strain>
    </source>
</reference>
<evidence type="ECO:0000313" key="2">
    <source>
        <dbReference type="Proteomes" id="UP000004506"/>
    </source>
</evidence>
<proteinExistence type="predicted"/>
<reference evidence="1 2" key="3">
    <citation type="submission" date="2008-05" db="EMBL/GenBank/DDBJ databases">
        <authorList>
            <person name="Fulton L."/>
            <person name="Clifton S."/>
            <person name="Fulton B."/>
            <person name="Xu J."/>
            <person name="Minx P."/>
            <person name="Pepin K.H."/>
            <person name="Johnson M."/>
            <person name="Thiruvilangam P."/>
            <person name="Bhonagiri V."/>
            <person name="Nash W.E."/>
            <person name="Mardis E.R."/>
            <person name="Wilson R.K."/>
        </authorList>
    </citation>
    <scope>NUCLEOTIDE SEQUENCE [LARGE SCALE GENOMIC DNA]</scope>
    <source>
        <strain evidence="1 2">ATCC 25827</strain>
    </source>
</reference>
<sequence length="72" mass="7945">MNKIKVTVAKLDGSVSFEVREQDKLIIKDTINGKCSGEFHKEYLVNSSTLSLTSVITGYKGNKPEISINVID</sequence>
<reference evidence="2" key="2">
    <citation type="submission" date="2008-04" db="EMBL/GenBank/DDBJ databases">
        <title>Draft genome sequence of Providencia stuartii(ATCC 25827).</title>
        <authorList>
            <person name="Sudarsanam P."/>
            <person name="Ley R."/>
            <person name="Guruge J."/>
            <person name="Turnbaugh P.J."/>
            <person name="Mahowald M."/>
            <person name="Liep D."/>
            <person name="Gordon J."/>
        </authorList>
    </citation>
    <scope>NUCLEOTIDE SEQUENCE [LARGE SCALE GENOMIC DNA]</scope>
    <source>
        <strain evidence="2">ATCC 25827</strain>
    </source>
</reference>
<evidence type="ECO:0000313" key="1">
    <source>
        <dbReference type="EMBL" id="EDU57649.1"/>
    </source>
</evidence>
<dbReference type="RefSeq" id="WP_004916446.1">
    <property type="nucleotide sequence ID" value="NZ_DS607648.1"/>
</dbReference>